<evidence type="ECO:0000313" key="2">
    <source>
        <dbReference type="EMBL" id="QUF03131.1"/>
    </source>
</evidence>
<name>A0AA45L4I9_9PSEU</name>
<dbReference type="AlphaFoldDB" id="A0AA45L4I9"/>
<accession>A0AA45L4I9</accession>
<keyword evidence="1" id="KW-0812">Transmembrane</keyword>
<evidence type="ECO:0000313" key="3">
    <source>
        <dbReference type="Proteomes" id="UP000677152"/>
    </source>
</evidence>
<feature type="transmembrane region" description="Helical" evidence="1">
    <location>
        <begin position="30"/>
        <end position="50"/>
    </location>
</feature>
<sequence>MIKSVAAAALLSAILGFVLGDGLVKAASVAVLVSLALCSVLLLIGGLGSLRREADAHRGLVLRYAKAILDRDGLPYRFIKWEESSVIRNSRGDSLDTTTIRAEVTDGGMLFMRLAFGSGWPQPARHRGKVRLRVRKLMIGDRPGVNLERTVQWLEDGKLRLVIHFAEPPRVGEEISVVVECDWPGKSMPLMREGKVDKFTFRFSRPVPYARYQVTLPEGVDATCEPFGFSEHDERVHWGRVTDGQGRTQFYVDGVDVAVHRELGMLLQVG</sequence>
<evidence type="ECO:0000256" key="1">
    <source>
        <dbReference type="SAM" id="Phobius"/>
    </source>
</evidence>
<gene>
    <name evidence="2" type="ORF">KCV87_27480</name>
</gene>
<proteinExistence type="predicted"/>
<reference evidence="2" key="1">
    <citation type="submission" date="2021-04" db="EMBL/GenBank/DDBJ databases">
        <title>Genomic sequence of Actinosynnema pretiosum subsp. pretiosum ATCC 31280 (C-14919).</title>
        <authorList>
            <person name="Bai L."/>
            <person name="Wang X."/>
            <person name="Xiao Y."/>
        </authorList>
    </citation>
    <scope>NUCLEOTIDE SEQUENCE</scope>
    <source>
        <strain evidence="2">ATCC 31280</strain>
    </source>
</reference>
<dbReference type="Proteomes" id="UP000677152">
    <property type="component" value="Chromosome"/>
</dbReference>
<organism evidence="2 3">
    <name type="scientific">Actinosynnema pretiosum subsp. pretiosum</name>
    <dbReference type="NCBI Taxonomy" id="103721"/>
    <lineage>
        <taxon>Bacteria</taxon>
        <taxon>Bacillati</taxon>
        <taxon>Actinomycetota</taxon>
        <taxon>Actinomycetes</taxon>
        <taxon>Pseudonocardiales</taxon>
        <taxon>Pseudonocardiaceae</taxon>
        <taxon>Actinosynnema</taxon>
    </lineage>
</organism>
<protein>
    <submittedName>
        <fullName evidence="2">Uncharacterized protein</fullName>
    </submittedName>
</protein>
<keyword evidence="1" id="KW-0472">Membrane</keyword>
<keyword evidence="1" id="KW-1133">Transmembrane helix</keyword>
<dbReference type="EMBL" id="CP073249">
    <property type="protein sequence ID" value="QUF03131.1"/>
    <property type="molecule type" value="Genomic_DNA"/>
</dbReference>